<dbReference type="InterPro" id="IPR016169">
    <property type="entry name" value="FAD-bd_PCMH_sub2"/>
</dbReference>
<dbReference type="PROSITE" id="PS00105">
    <property type="entry name" value="AA_TRANSFER_CLASS_1"/>
    <property type="match status" value="1"/>
</dbReference>
<feature type="domain" description="FAD-binding PCMH-type" evidence="5">
    <location>
        <begin position="77"/>
        <end position="247"/>
    </location>
</feature>
<dbReference type="Gene3D" id="2.30.110.10">
    <property type="entry name" value="Electron Transport, Fmn-binding Protein, Chain A"/>
    <property type="match status" value="1"/>
</dbReference>
<dbReference type="PANTHER" id="PTHR43510">
    <property type="entry name" value="AMINOTRANSFERASE FUNCTION, HYPOTHETICAL (EUROFUNG)"/>
    <property type="match status" value="1"/>
</dbReference>
<proteinExistence type="inferred from homology"/>
<dbReference type="InterPro" id="IPR036318">
    <property type="entry name" value="FAD-bd_PCMH-like_sf"/>
</dbReference>
<dbReference type="Gene3D" id="3.30.43.10">
    <property type="entry name" value="Uridine Diphospho-n-acetylenolpyruvylglucosamine Reductase, domain 2"/>
    <property type="match status" value="1"/>
</dbReference>
<keyword evidence="4" id="KW-0732">Signal</keyword>
<dbReference type="SUPFAM" id="SSF50475">
    <property type="entry name" value="FMN-binding split barrel"/>
    <property type="match status" value="1"/>
</dbReference>
<keyword evidence="2" id="KW-0663">Pyridoxal phosphate</keyword>
<feature type="compositionally biased region" description="Polar residues" evidence="3">
    <location>
        <begin position="777"/>
        <end position="791"/>
    </location>
</feature>
<comment type="caution">
    <text evidence="6">The sequence shown here is derived from an EMBL/GenBank/DDBJ whole genome shotgun (WGS) entry which is preliminary data.</text>
</comment>
<dbReference type="GO" id="GO:0071949">
    <property type="term" value="F:FAD binding"/>
    <property type="evidence" value="ECO:0007669"/>
    <property type="project" value="InterPro"/>
</dbReference>
<dbReference type="Gene3D" id="3.40.640.10">
    <property type="entry name" value="Type I PLP-dependent aspartate aminotransferase-like (Major domain)"/>
    <property type="match status" value="1"/>
</dbReference>
<dbReference type="Pfam" id="PF00155">
    <property type="entry name" value="Aminotran_1_2"/>
    <property type="match status" value="1"/>
</dbReference>
<dbReference type="InterPro" id="IPR006094">
    <property type="entry name" value="Oxid_FAD_bind_N"/>
</dbReference>
<evidence type="ECO:0000256" key="2">
    <source>
        <dbReference type="ARBA" id="ARBA00022898"/>
    </source>
</evidence>
<accession>A0A0A2VTJ1</accession>
<dbReference type="InterPro" id="IPR016167">
    <property type="entry name" value="FAD-bd_PCMH_sub1"/>
</dbReference>
<protein>
    <submittedName>
        <fullName evidence="6">Pyridoxine/pyridoxamine 5'-phosphate oxidase</fullName>
    </submittedName>
</protein>
<dbReference type="STRING" id="1245745.A0A0A2VTJ1"/>
<evidence type="ECO:0000256" key="4">
    <source>
        <dbReference type="SAM" id="SignalP"/>
    </source>
</evidence>
<dbReference type="SUPFAM" id="SSF56176">
    <property type="entry name" value="FAD-binding/transporter-associated domain-like"/>
    <property type="match status" value="1"/>
</dbReference>
<feature type="region of interest" description="Disordered" evidence="3">
    <location>
        <begin position="769"/>
        <end position="791"/>
    </location>
</feature>
<dbReference type="Gene3D" id="3.30.465.10">
    <property type="match status" value="1"/>
</dbReference>
<dbReference type="InterPro" id="IPR015421">
    <property type="entry name" value="PyrdxlP-dep_Trfase_major"/>
</dbReference>
<dbReference type="OrthoDB" id="2151789at2759"/>
<dbReference type="EMBL" id="ANFO01000257">
    <property type="protein sequence ID" value="KGQ10958.1"/>
    <property type="molecule type" value="Genomic_DNA"/>
</dbReference>
<organism evidence="6 7">
    <name type="scientific">Beauveria bassiana D1-5</name>
    <dbReference type="NCBI Taxonomy" id="1245745"/>
    <lineage>
        <taxon>Eukaryota</taxon>
        <taxon>Fungi</taxon>
        <taxon>Dikarya</taxon>
        <taxon>Ascomycota</taxon>
        <taxon>Pezizomycotina</taxon>
        <taxon>Sordariomycetes</taxon>
        <taxon>Hypocreomycetidae</taxon>
        <taxon>Hypocreales</taxon>
        <taxon>Cordycipitaceae</taxon>
        <taxon>Beauveria</taxon>
    </lineage>
</organism>
<dbReference type="PROSITE" id="PS51387">
    <property type="entry name" value="FAD_PCMH"/>
    <property type="match status" value="1"/>
</dbReference>
<dbReference type="Gene3D" id="3.90.1150.10">
    <property type="entry name" value="Aspartate Aminotransferase, domain 1"/>
    <property type="match status" value="1"/>
</dbReference>
<dbReference type="Pfam" id="PF01565">
    <property type="entry name" value="FAD_binding_4"/>
    <property type="match status" value="1"/>
</dbReference>
<reference evidence="6 7" key="1">
    <citation type="submission" date="2012-10" db="EMBL/GenBank/DDBJ databases">
        <title>Genome sequencing and analysis of entomopathogenic fungi Beauveria bassiana D1-5.</title>
        <authorList>
            <person name="Li Q."/>
            <person name="Wang L."/>
            <person name="Zhang Z."/>
            <person name="Wang Q."/>
            <person name="Ren J."/>
            <person name="Wang M."/>
            <person name="Xu W."/>
            <person name="Wang J."/>
            <person name="Lu Y."/>
            <person name="Du Q."/>
            <person name="Sun Z."/>
        </authorList>
    </citation>
    <scope>NUCLEOTIDE SEQUENCE [LARGE SCALE GENOMIC DNA]</scope>
    <source>
        <strain evidence="6 7">D1-5</strain>
    </source>
</reference>
<dbReference type="SUPFAM" id="SSF53383">
    <property type="entry name" value="PLP-dependent transferases"/>
    <property type="match status" value="1"/>
</dbReference>
<dbReference type="InterPro" id="IPR019576">
    <property type="entry name" value="Pyridoxamine_oxidase_dimer_C"/>
</dbReference>
<dbReference type="InterPro" id="IPR011576">
    <property type="entry name" value="Pyridox_Oxase_N"/>
</dbReference>
<dbReference type="UniPathway" id="UPA01068">
    <property type="reaction ID" value="UER00304"/>
</dbReference>
<name>A0A0A2VTJ1_BEABA</name>
<evidence type="ECO:0000313" key="6">
    <source>
        <dbReference type="EMBL" id="KGQ10958.1"/>
    </source>
</evidence>
<dbReference type="InterPro" id="IPR015424">
    <property type="entry name" value="PyrdxlP-dep_Trfase"/>
</dbReference>
<comment type="similarity">
    <text evidence="1">Belongs to the class-I pyridoxal-phosphate-dependent aminotransferase family.</text>
</comment>
<dbReference type="AlphaFoldDB" id="A0A0A2VTJ1"/>
<dbReference type="GO" id="GO:0003824">
    <property type="term" value="F:catalytic activity"/>
    <property type="evidence" value="ECO:0007669"/>
    <property type="project" value="InterPro"/>
</dbReference>
<dbReference type="HOGENOM" id="CLU_280180_0_0_1"/>
<dbReference type="Pfam" id="PF10590">
    <property type="entry name" value="PNP_phzG_C"/>
    <property type="match status" value="1"/>
</dbReference>
<dbReference type="NCBIfam" id="NF004231">
    <property type="entry name" value="PRK05679.1"/>
    <property type="match status" value="1"/>
</dbReference>
<dbReference type="Pfam" id="PF01243">
    <property type="entry name" value="PNPOx_N"/>
    <property type="match status" value="1"/>
</dbReference>
<evidence type="ECO:0000313" key="7">
    <source>
        <dbReference type="Proteomes" id="UP000030106"/>
    </source>
</evidence>
<evidence type="ECO:0000256" key="3">
    <source>
        <dbReference type="SAM" id="MobiDB-lite"/>
    </source>
</evidence>
<gene>
    <name evidence="6" type="ORF">BBAD15_g3689</name>
</gene>
<dbReference type="CDD" id="cd00609">
    <property type="entry name" value="AAT_like"/>
    <property type="match status" value="1"/>
</dbReference>
<dbReference type="InterPro" id="IPR015422">
    <property type="entry name" value="PyrdxlP-dep_Trfase_small"/>
</dbReference>
<feature type="signal peptide" evidence="4">
    <location>
        <begin position="1"/>
        <end position="16"/>
    </location>
</feature>
<dbReference type="Proteomes" id="UP000030106">
    <property type="component" value="Unassembled WGS sequence"/>
</dbReference>
<dbReference type="InterPro" id="IPR004838">
    <property type="entry name" value="NHTrfase_class1_PyrdxlP-BS"/>
</dbReference>
<dbReference type="InterPro" id="IPR004839">
    <property type="entry name" value="Aminotransferase_I/II_large"/>
</dbReference>
<sequence>MQKLLYILLFGGPAVCQQSNKSFVPSNEDQNPMNSMTSSMEIQVCHQIARDISGEVYYPSDKTGHFFGNSQHALNSSNERSLCVVEVASTEDVSKTITIIGTSRTPFAIQSGGHTSNPGFSSTKGIHISLARLTQIHLSQDKSSVEIGLGNTWVDVYVALNGTGVNVVGGRVAGPGVGGVTLGGGGYSWLTNQYGRGCDTVISYNLVLPNGTAITVDSTTPDLFFALKGGLNRFGIVTSIIFKTFPQPDIVYAGHQVFDASEVPALTRAIQHFHENSADPKSSAILTLYGGTDNQPVLLLFHDGAGRPAAFDSFNNFTALVSTVKDQSFASFTGSFSSVSNASDKRGAFHTMSTSGYTQKFFAAIANESFHYGQIAQEHAASVSYHIEPFMKYGKYATDSAFAHDNSPLPLNLLFFWDKEADDAFWRAIMQQSIDYLIKVATAEGISDTGMLAYPNFALHTYAGAQIYGLKNTARLRDIQFQYDPAGVMFLAGHRPPQRTLQFYTTRLDVAQMAMATDDDVFRTELRNTKVLEGPFPDLDFDQFPENPHDSFKLWFREAVAAGVREPHAMTVSTVDDQGHPDARILILKNVDARGWQFAVKSDSPKGKQLASTGHAALTFYWPQLARQVRLRGRAVELSKEESALDYAARPAESRISAVASNQSEVLSDRDALTRNLAETRLKMSKDAMSGVEKWRVFTVAADKVEFWQGEASRLHHRLESSINPQAMAQPSMFPAEQWLSRWRGTPGLLNLADTYACPISIDDLTNLSTEDDGGPLTTSSKLGYGSTNGSSELRQSVAQLASGPETKLSEDDVIITQGAISANFLVLYALLGPTDHAICVYPVYTQLYAVPETFGARVSFWRLKEEDGYMPNVQDLHSLFQRNTKMIILNNPNNPTGAVIPEPVLRSIIEIARARNIIVFSDEVYRPLFHEPENAPPPITAFGYARTLSTGSMSKSLSLPGIRIGWVASPDRSLIAACAARRDLTTISVSQVDDQIATYALSEAVRPALLQRNVALARRNRALVEAFAARHADRCRWVRPGGGTMAFLQFREPTTGRPVDDEALCAEVADKSGVLLVPGSCGFGGGEDWKGYVRLAYVCDTAVLEEALARLSAYLEEHLRD</sequence>
<feature type="chain" id="PRO_5001995668" evidence="4">
    <location>
        <begin position="17"/>
        <end position="1122"/>
    </location>
</feature>
<dbReference type="PANTHER" id="PTHR43510:SF1">
    <property type="entry name" value="AMINOTRANSFERASE FUNCTION, HYPOTHETICAL (EUROFUNG)"/>
    <property type="match status" value="1"/>
</dbReference>
<dbReference type="Gene3D" id="3.40.462.20">
    <property type="match status" value="1"/>
</dbReference>
<evidence type="ECO:0000256" key="1">
    <source>
        <dbReference type="ARBA" id="ARBA00007441"/>
    </source>
</evidence>
<dbReference type="GO" id="GO:0030170">
    <property type="term" value="F:pyridoxal phosphate binding"/>
    <property type="evidence" value="ECO:0007669"/>
    <property type="project" value="InterPro"/>
</dbReference>
<dbReference type="InterPro" id="IPR016166">
    <property type="entry name" value="FAD-bd_PCMH"/>
</dbReference>
<evidence type="ECO:0000259" key="5">
    <source>
        <dbReference type="PROSITE" id="PS51387"/>
    </source>
</evidence>
<dbReference type="eggNOG" id="KOG1231">
    <property type="taxonomic scope" value="Eukaryota"/>
</dbReference>
<dbReference type="InterPro" id="IPR012349">
    <property type="entry name" value="Split_barrel_FMN-bd"/>
</dbReference>